<dbReference type="Proteomes" id="UP001516472">
    <property type="component" value="Unassembled WGS sequence"/>
</dbReference>
<dbReference type="EMBL" id="JAAIYO010000001">
    <property type="protein sequence ID" value="MBE4747910.1"/>
    <property type="molecule type" value="Genomic_DNA"/>
</dbReference>
<evidence type="ECO:0000313" key="1">
    <source>
        <dbReference type="EMBL" id="MBE4747910.1"/>
    </source>
</evidence>
<organism evidence="1 2">
    <name type="scientific">Corallococcus soli</name>
    <dbReference type="NCBI Taxonomy" id="2710757"/>
    <lineage>
        <taxon>Bacteria</taxon>
        <taxon>Pseudomonadati</taxon>
        <taxon>Myxococcota</taxon>
        <taxon>Myxococcia</taxon>
        <taxon>Myxococcales</taxon>
        <taxon>Cystobacterineae</taxon>
        <taxon>Myxococcaceae</taxon>
        <taxon>Corallococcus</taxon>
    </lineage>
</organism>
<sequence>MDTSKHPDFLEILQRANFDFNPFFHTISQEIHLPFSYEDYRNSVRHQASFLHEYTHLVQALSTTYGVYSFVGLSERFALFFNAVQGRAELSFPIVEWASHEVDDEALGAFAKYESHYQVQRAASDGTWKVAPTVSGDDFSLCQESKDVGGKLLKRWHVVRRTDVGAVAIPLLGVCLSEAQAECVAAYFYDSSSELLEREDRKQDEKSIIYTSVNGLVRRLLPNYPTLEATYFLTEYALMTYVPDVAFVRGIEFLEKRSPPTTIGEWNSAWMDLDNSLDGYGKKSVDDLLNGIDRKIALFGRYVGNIIVELLVHRLMMCRSLVLLKSQNPFQFFPWERTTEWLERELLQHIPVTAAHFTDGIHALGSPRPDDIQKQATLSAVAFLLAVLREKKPAECPRFASASCTAVRTLDCKQFPWGRGDVGGGRTCLHGALGIVLGIASSSLSSVSARYKP</sequence>
<comment type="caution">
    <text evidence="1">The sequence shown here is derived from an EMBL/GenBank/DDBJ whole genome shotgun (WGS) entry which is preliminary data.</text>
</comment>
<gene>
    <name evidence="1" type="ORF">G4177_06920</name>
</gene>
<reference evidence="1 2" key="1">
    <citation type="submission" date="2020-02" db="EMBL/GenBank/DDBJ databases">
        <authorList>
            <person name="Babadi Z.K."/>
            <person name="Risdian C."/>
            <person name="Ebrahimipour G.H."/>
            <person name="Wink J."/>
        </authorList>
    </citation>
    <scope>NUCLEOTIDE SEQUENCE [LARGE SCALE GENOMIC DNA]</scope>
    <source>
        <strain evidence="1 2">ZKHCc1 1396</strain>
    </source>
</reference>
<name>A0ABR9PJ57_9BACT</name>
<proteinExistence type="predicted"/>
<evidence type="ECO:0000313" key="2">
    <source>
        <dbReference type="Proteomes" id="UP001516472"/>
    </source>
</evidence>
<protein>
    <submittedName>
        <fullName evidence="1">Uncharacterized protein</fullName>
    </submittedName>
</protein>
<accession>A0ABR9PJ57</accession>
<dbReference type="RefSeq" id="WP_193347261.1">
    <property type="nucleotide sequence ID" value="NZ_CBCSIP010000040.1"/>
</dbReference>
<keyword evidence="2" id="KW-1185">Reference proteome</keyword>